<dbReference type="InterPro" id="IPR018060">
    <property type="entry name" value="HTH_AraC"/>
</dbReference>
<evidence type="ECO:0000256" key="2">
    <source>
        <dbReference type="ARBA" id="ARBA00023125"/>
    </source>
</evidence>
<dbReference type="PROSITE" id="PS00041">
    <property type="entry name" value="HTH_ARAC_FAMILY_1"/>
    <property type="match status" value="1"/>
</dbReference>
<accession>A0A3D5IUV9</accession>
<evidence type="ECO:0000259" key="4">
    <source>
        <dbReference type="PROSITE" id="PS01124"/>
    </source>
</evidence>
<name>A0A3D5IUV9_9FLAO</name>
<dbReference type="InterPro" id="IPR018062">
    <property type="entry name" value="HTH_AraC-typ_CS"/>
</dbReference>
<dbReference type="AlphaFoldDB" id="A0A3D5IUV9"/>
<organism evidence="5 6">
    <name type="scientific">Zunongwangia profunda</name>
    <dbReference type="NCBI Taxonomy" id="398743"/>
    <lineage>
        <taxon>Bacteria</taxon>
        <taxon>Pseudomonadati</taxon>
        <taxon>Bacteroidota</taxon>
        <taxon>Flavobacteriia</taxon>
        <taxon>Flavobacteriales</taxon>
        <taxon>Flavobacteriaceae</taxon>
        <taxon>Zunongwangia</taxon>
    </lineage>
</organism>
<keyword evidence="2" id="KW-0238">DNA-binding</keyword>
<keyword evidence="1" id="KW-0805">Transcription regulation</keyword>
<evidence type="ECO:0000256" key="3">
    <source>
        <dbReference type="ARBA" id="ARBA00023163"/>
    </source>
</evidence>
<dbReference type="Pfam" id="PF12833">
    <property type="entry name" value="HTH_18"/>
    <property type="match status" value="1"/>
</dbReference>
<dbReference type="Gene3D" id="1.10.10.60">
    <property type="entry name" value="Homeodomain-like"/>
    <property type="match status" value="2"/>
</dbReference>
<dbReference type="Proteomes" id="UP000264330">
    <property type="component" value="Unassembled WGS sequence"/>
</dbReference>
<dbReference type="PRINTS" id="PR00032">
    <property type="entry name" value="HTHARAC"/>
</dbReference>
<dbReference type="PROSITE" id="PS01124">
    <property type="entry name" value="HTH_ARAC_FAMILY_2"/>
    <property type="match status" value="1"/>
</dbReference>
<sequence>MILSSIIWARESFKIKVLTENIVHIKNVVCGRCIATVEGILSKLNIPYKNVSLGEATLLKDLSTEEYTAFKLELEKVGFALIEAKNKRIVNHIKSILIDEVSNSTDQKKLSEILSAELHYEYSHITNLFTAEEGHSIQSYFNKLKIEKAKELLEYDELSIAEIAYQLGFSTAAYLSTSFKKQTGITPSEYKKMQIKDRKGLDHV</sequence>
<comment type="caution">
    <text evidence="5">The sequence shown here is derived from an EMBL/GenBank/DDBJ whole genome shotgun (WGS) entry which is preliminary data.</text>
</comment>
<dbReference type="PANTHER" id="PTHR43280:SF2">
    <property type="entry name" value="HTH-TYPE TRANSCRIPTIONAL REGULATOR EXSA"/>
    <property type="match status" value="1"/>
</dbReference>
<dbReference type="EMBL" id="DPMF01000004">
    <property type="protein sequence ID" value="HCV79463.1"/>
    <property type="molecule type" value="Genomic_DNA"/>
</dbReference>
<protein>
    <submittedName>
        <fullName evidence="5">AraC family transcriptional regulator</fullName>
    </submittedName>
</protein>
<dbReference type="GO" id="GO:0003700">
    <property type="term" value="F:DNA-binding transcription factor activity"/>
    <property type="evidence" value="ECO:0007669"/>
    <property type="project" value="InterPro"/>
</dbReference>
<dbReference type="GO" id="GO:0043565">
    <property type="term" value="F:sequence-specific DNA binding"/>
    <property type="evidence" value="ECO:0007669"/>
    <property type="project" value="InterPro"/>
</dbReference>
<proteinExistence type="predicted"/>
<gene>
    <name evidence="5" type="ORF">DGQ38_00230</name>
</gene>
<feature type="domain" description="HTH araC/xylS-type" evidence="4">
    <location>
        <begin position="91"/>
        <end position="193"/>
    </location>
</feature>
<dbReference type="PANTHER" id="PTHR43280">
    <property type="entry name" value="ARAC-FAMILY TRANSCRIPTIONAL REGULATOR"/>
    <property type="match status" value="1"/>
</dbReference>
<evidence type="ECO:0000313" key="5">
    <source>
        <dbReference type="EMBL" id="HCV79463.1"/>
    </source>
</evidence>
<dbReference type="SMART" id="SM00342">
    <property type="entry name" value="HTH_ARAC"/>
    <property type="match status" value="1"/>
</dbReference>
<keyword evidence="3" id="KW-0804">Transcription</keyword>
<evidence type="ECO:0000256" key="1">
    <source>
        <dbReference type="ARBA" id="ARBA00023015"/>
    </source>
</evidence>
<dbReference type="SUPFAM" id="SSF46689">
    <property type="entry name" value="Homeodomain-like"/>
    <property type="match status" value="1"/>
</dbReference>
<dbReference type="InterPro" id="IPR009057">
    <property type="entry name" value="Homeodomain-like_sf"/>
</dbReference>
<dbReference type="InterPro" id="IPR020449">
    <property type="entry name" value="Tscrpt_reg_AraC-type_HTH"/>
</dbReference>
<reference evidence="5 6" key="1">
    <citation type="journal article" date="2018" name="Nat. Biotechnol.">
        <title>A standardized bacterial taxonomy based on genome phylogeny substantially revises the tree of life.</title>
        <authorList>
            <person name="Parks D.H."/>
            <person name="Chuvochina M."/>
            <person name="Waite D.W."/>
            <person name="Rinke C."/>
            <person name="Skarshewski A."/>
            <person name="Chaumeil P.A."/>
            <person name="Hugenholtz P."/>
        </authorList>
    </citation>
    <scope>NUCLEOTIDE SEQUENCE [LARGE SCALE GENOMIC DNA]</scope>
    <source>
        <strain evidence="5">UBA9359</strain>
    </source>
</reference>
<evidence type="ECO:0000313" key="6">
    <source>
        <dbReference type="Proteomes" id="UP000264330"/>
    </source>
</evidence>